<evidence type="ECO:0000313" key="1">
    <source>
        <dbReference type="EMBL" id="KAF2860823.1"/>
    </source>
</evidence>
<reference evidence="1" key="1">
    <citation type="journal article" date="2020" name="Stud. Mycol.">
        <title>101 Dothideomycetes genomes: a test case for predicting lifestyles and emergence of pathogens.</title>
        <authorList>
            <person name="Haridas S."/>
            <person name="Albert R."/>
            <person name="Binder M."/>
            <person name="Bloem J."/>
            <person name="Labutti K."/>
            <person name="Salamov A."/>
            <person name="Andreopoulos B."/>
            <person name="Baker S."/>
            <person name="Barry K."/>
            <person name="Bills G."/>
            <person name="Bluhm B."/>
            <person name="Cannon C."/>
            <person name="Castanera R."/>
            <person name="Culley D."/>
            <person name="Daum C."/>
            <person name="Ezra D."/>
            <person name="Gonzalez J."/>
            <person name="Henrissat B."/>
            <person name="Kuo A."/>
            <person name="Liang C."/>
            <person name="Lipzen A."/>
            <person name="Lutzoni F."/>
            <person name="Magnuson J."/>
            <person name="Mondo S."/>
            <person name="Nolan M."/>
            <person name="Ohm R."/>
            <person name="Pangilinan J."/>
            <person name="Park H.-J."/>
            <person name="Ramirez L."/>
            <person name="Alfaro M."/>
            <person name="Sun H."/>
            <person name="Tritt A."/>
            <person name="Yoshinaga Y."/>
            <person name="Zwiers L.-H."/>
            <person name="Turgeon B."/>
            <person name="Goodwin S."/>
            <person name="Spatafora J."/>
            <person name="Crous P."/>
            <person name="Grigoriev I."/>
        </authorList>
    </citation>
    <scope>NUCLEOTIDE SEQUENCE</scope>
    <source>
        <strain evidence="1">CBS 480.64</strain>
    </source>
</reference>
<keyword evidence="2" id="KW-1185">Reference proteome</keyword>
<accession>A0A6A7C0A6</accession>
<dbReference type="Pfam" id="PF04628">
    <property type="entry name" value="Sedlin_N"/>
    <property type="match status" value="1"/>
</dbReference>
<evidence type="ECO:0000313" key="2">
    <source>
        <dbReference type="Proteomes" id="UP000799421"/>
    </source>
</evidence>
<dbReference type="GO" id="GO:0006888">
    <property type="term" value="P:endoplasmic reticulum to Golgi vesicle-mediated transport"/>
    <property type="evidence" value="ECO:0007669"/>
    <property type="project" value="InterPro"/>
</dbReference>
<dbReference type="AlphaFoldDB" id="A0A6A7C0A6"/>
<organism evidence="1 2">
    <name type="scientific">Piedraia hortae CBS 480.64</name>
    <dbReference type="NCBI Taxonomy" id="1314780"/>
    <lineage>
        <taxon>Eukaryota</taxon>
        <taxon>Fungi</taxon>
        <taxon>Dikarya</taxon>
        <taxon>Ascomycota</taxon>
        <taxon>Pezizomycotina</taxon>
        <taxon>Dothideomycetes</taxon>
        <taxon>Dothideomycetidae</taxon>
        <taxon>Capnodiales</taxon>
        <taxon>Piedraiaceae</taxon>
        <taxon>Piedraia</taxon>
    </lineage>
</organism>
<protein>
    <submittedName>
        <fullName evidence="1">Trafficking protein particle complex subunit 2</fullName>
    </submittedName>
</protein>
<gene>
    <name evidence="1" type="ORF">K470DRAFT_216484</name>
</gene>
<dbReference type="GO" id="GO:0005737">
    <property type="term" value="C:cytoplasm"/>
    <property type="evidence" value="ECO:0007669"/>
    <property type="project" value="GOC"/>
</dbReference>
<dbReference type="EMBL" id="MU005978">
    <property type="protein sequence ID" value="KAF2860823.1"/>
    <property type="molecule type" value="Genomic_DNA"/>
</dbReference>
<dbReference type="InterPro" id="IPR006722">
    <property type="entry name" value="Sedlin"/>
</dbReference>
<name>A0A6A7C0A6_9PEZI</name>
<dbReference type="CDD" id="cd14825">
    <property type="entry name" value="TRAPPC2_sedlin"/>
    <property type="match status" value="1"/>
</dbReference>
<dbReference type="PANTHER" id="PTHR12403">
    <property type="entry name" value="TRAFFICKING PROTEIN PARTICLE COMPLEX SUBUNIT 2"/>
    <property type="match status" value="1"/>
</dbReference>
<dbReference type="Proteomes" id="UP000799421">
    <property type="component" value="Unassembled WGS sequence"/>
</dbReference>
<dbReference type="OrthoDB" id="10252102at2759"/>
<dbReference type="SUPFAM" id="SSF64356">
    <property type="entry name" value="SNARE-like"/>
    <property type="match status" value="1"/>
</dbReference>
<dbReference type="Gene3D" id="3.30.450.70">
    <property type="match status" value="1"/>
</dbReference>
<proteinExistence type="predicted"/>
<sequence length="175" mass="19172">MSYFFTIVSPLDRPLFSLTFGSSKPGGDGTAHFPADATAHWNEFLTHASLDLVEESMTTTRDLYLKRVDSFQNNHIHAFVTPGGVRMLLLMNAESANSASSYSEGKSAAPVTALGPNSLAANPLSQATEDAVKSFMNEVFEAWVKCIMNPFYDVNMPVRSPVFRSKVVNAGRKFL</sequence>
<dbReference type="InterPro" id="IPR011012">
    <property type="entry name" value="Longin-like_dom_sf"/>
</dbReference>